<reference evidence="2" key="4">
    <citation type="journal article" date="2015" name="G3 (Bethesda)">
        <title>Genome sequences of three phytopathogenic species of the Magnaporthaceae family of fungi.</title>
        <authorList>
            <person name="Okagaki L.H."/>
            <person name="Nunes C.C."/>
            <person name="Sailsbery J."/>
            <person name="Clay B."/>
            <person name="Brown D."/>
            <person name="John T."/>
            <person name="Oh Y."/>
            <person name="Young N."/>
            <person name="Fitzgerald M."/>
            <person name="Haas B.J."/>
            <person name="Zeng Q."/>
            <person name="Young S."/>
            <person name="Adiconis X."/>
            <person name="Fan L."/>
            <person name="Levin J.Z."/>
            <person name="Mitchell T.K."/>
            <person name="Okubara P.A."/>
            <person name="Farman M.L."/>
            <person name="Kohn L.M."/>
            <person name="Birren B."/>
            <person name="Ma L.-J."/>
            <person name="Dean R.A."/>
        </authorList>
    </citation>
    <scope>NUCLEOTIDE SEQUENCE</scope>
    <source>
        <strain evidence="2">R3-111a-1</strain>
    </source>
</reference>
<evidence type="ECO:0000313" key="3">
    <source>
        <dbReference type="Proteomes" id="UP000006039"/>
    </source>
</evidence>
<proteinExistence type="predicted"/>
<reference evidence="1" key="2">
    <citation type="submission" date="2010-07" db="EMBL/GenBank/DDBJ databases">
        <authorList>
            <consortium name="The Broad Institute Genome Sequencing Platform"/>
            <consortium name="Broad Institute Genome Sequencing Center for Infectious Disease"/>
            <person name="Ma L.-J."/>
            <person name="Dead R."/>
            <person name="Young S."/>
            <person name="Zeng Q."/>
            <person name="Koehrsen M."/>
            <person name="Alvarado L."/>
            <person name="Berlin A."/>
            <person name="Chapman S.B."/>
            <person name="Chen Z."/>
            <person name="Freedman E."/>
            <person name="Gellesch M."/>
            <person name="Goldberg J."/>
            <person name="Griggs A."/>
            <person name="Gujja S."/>
            <person name="Heilman E.R."/>
            <person name="Heiman D."/>
            <person name="Hepburn T."/>
            <person name="Howarth C."/>
            <person name="Jen D."/>
            <person name="Larson L."/>
            <person name="Mehta T."/>
            <person name="Neiman D."/>
            <person name="Pearson M."/>
            <person name="Roberts A."/>
            <person name="Saif S."/>
            <person name="Shea T."/>
            <person name="Shenoy N."/>
            <person name="Sisk P."/>
            <person name="Stolte C."/>
            <person name="Sykes S."/>
            <person name="Walk T."/>
            <person name="White J."/>
            <person name="Yandava C."/>
            <person name="Haas B."/>
            <person name="Nusbaum C."/>
            <person name="Birren B."/>
        </authorList>
    </citation>
    <scope>NUCLEOTIDE SEQUENCE</scope>
    <source>
        <strain evidence="1">R3-111a-1</strain>
    </source>
</reference>
<dbReference type="EMBL" id="GL385420">
    <property type="protein sequence ID" value="EJT68787.1"/>
    <property type="molecule type" value="Genomic_DNA"/>
</dbReference>
<dbReference type="Proteomes" id="UP000006039">
    <property type="component" value="Unassembled WGS sequence"/>
</dbReference>
<sequence>MPTPAHNRERHRRSRTDGRETKWSGTVLWVSAWMMSSILHPCLRVAVVLVVVNEWLSRATEEACKPCVAPGDRVSLPAAHWLGWGGPVRAEQARGRWDQMREAAWWSGYQVIPQALEAGGNCCSLSGSLRTQSARMRLRWSVTTYAGRFVGRSVCTCVPQPASDEQAARLLTMV</sequence>
<dbReference type="GeneID" id="20354096"/>
<evidence type="ECO:0000313" key="2">
    <source>
        <dbReference type="EnsemblFungi" id="EJT68787"/>
    </source>
</evidence>
<reference evidence="2" key="5">
    <citation type="submission" date="2018-04" db="UniProtKB">
        <authorList>
            <consortium name="EnsemblFungi"/>
        </authorList>
    </citation>
    <scope>IDENTIFICATION</scope>
    <source>
        <strain evidence="2">R3-111a-1</strain>
    </source>
</reference>
<name>J3PJF7_GAET3</name>
<accession>J3PJF7</accession>
<protein>
    <submittedName>
        <fullName evidence="1 2">Uncharacterized protein</fullName>
    </submittedName>
</protein>
<reference evidence="1" key="3">
    <citation type="submission" date="2010-09" db="EMBL/GenBank/DDBJ databases">
        <title>Annotation of Gaeumannomyces graminis var. tritici R3-111a-1.</title>
        <authorList>
            <consortium name="The Broad Institute Genome Sequencing Platform"/>
            <person name="Ma L.-J."/>
            <person name="Dead R."/>
            <person name="Young S.K."/>
            <person name="Zeng Q."/>
            <person name="Gargeya S."/>
            <person name="Fitzgerald M."/>
            <person name="Haas B."/>
            <person name="Abouelleil A."/>
            <person name="Alvarado L."/>
            <person name="Arachchi H.M."/>
            <person name="Berlin A."/>
            <person name="Brown A."/>
            <person name="Chapman S.B."/>
            <person name="Chen Z."/>
            <person name="Dunbar C."/>
            <person name="Freedman E."/>
            <person name="Gearin G."/>
            <person name="Gellesch M."/>
            <person name="Goldberg J."/>
            <person name="Griggs A."/>
            <person name="Gujja S."/>
            <person name="Heiman D."/>
            <person name="Howarth C."/>
            <person name="Larson L."/>
            <person name="Lui A."/>
            <person name="MacDonald P.J.P."/>
            <person name="Mehta T."/>
            <person name="Montmayeur A."/>
            <person name="Murphy C."/>
            <person name="Neiman D."/>
            <person name="Pearson M."/>
            <person name="Priest M."/>
            <person name="Roberts A."/>
            <person name="Saif S."/>
            <person name="Shea T."/>
            <person name="Shenoy N."/>
            <person name="Sisk P."/>
            <person name="Stolte C."/>
            <person name="Sykes S."/>
            <person name="Yandava C."/>
            <person name="Wortman J."/>
            <person name="Nusbaum C."/>
            <person name="Birren B."/>
        </authorList>
    </citation>
    <scope>NUCLEOTIDE SEQUENCE</scope>
    <source>
        <strain evidence="1">R3-111a-1</strain>
    </source>
</reference>
<gene>
    <name evidence="2" type="primary">20354096</name>
    <name evidence="1" type="ORF">GGTG_13638</name>
</gene>
<dbReference type="VEuPathDB" id="FungiDB:GGTG_13638"/>
<keyword evidence="3" id="KW-1185">Reference proteome</keyword>
<dbReference type="RefSeq" id="XP_009229819.1">
    <property type="nucleotide sequence ID" value="XM_009231555.1"/>
</dbReference>
<organism evidence="1">
    <name type="scientific">Gaeumannomyces tritici (strain R3-111a-1)</name>
    <name type="common">Wheat and barley take-all root rot fungus</name>
    <name type="synonym">Gaeumannomyces graminis var. tritici</name>
    <dbReference type="NCBI Taxonomy" id="644352"/>
    <lineage>
        <taxon>Eukaryota</taxon>
        <taxon>Fungi</taxon>
        <taxon>Dikarya</taxon>
        <taxon>Ascomycota</taxon>
        <taxon>Pezizomycotina</taxon>
        <taxon>Sordariomycetes</taxon>
        <taxon>Sordariomycetidae</taxon>
        <taxon>Magnaporthales</taxon>
        <taxon>Magnaporthaceae</taxon>
        <taxon>Gaeumannomyces</taxon>
    </lineage>
</organism>
<dbReference type="HOGENOM" id="CLU_1540164_0_0_1"/>
<evidence type="ECO:0000313" key="1">
    <source>
        <dbReference type="EMBL" id="EJT68787.1"/>
    </source>
</evidence>
<dbReference type="EnsemblFungi" id="EJT68787">
    <property type="protein sequence ID" value="EJT68787"/>
    <property type="gene ID" value="GGTG_13638"/>
</dbReference>
<reference evidence="3" key="1">
    <citation type="submission" date="2010-07" db="EMBL/GenBank/DDBJ databases">
        <title>The genome sequence of Gaeumannomyces graminis var. tritici strain R3-111a-1.</title>
        <authorList>
            <consortium name="The Broad Institute Genome Sequencing Platform"/>
            <person name="Ma L.-J."/>
            <person name="Dead R."/>
            <person name="Young S."/>
            <person name="Zeng Q."/>
            <person name="Koehrsen M."/>
            <person name="Alvarado L."/>
            <person name="Berlin A."/>
            <person name="Chapman S.B."/>
            <person name="Chen Z."/>
            <person name="Freedman E."/>
            <person name="Gellesch M."/>
            <person name="Goldberg J."/>
            <person name="Griggs A."/>
            <person name="Gujja S."/>
            <person name="Heilman E.R."/>
            <person name="Heiman D."/>
            <person name="Hepburn T."/>
            <person name="Howarth C."/>
            <person name="Jen D."/>
            <person name="Larson L."/>
            <person name="Mehta T."/>
            <person name="Neiman D."/>
            <person name="Pearson M."/>
            <person name="Roberts A."/>
            <person name="Saif S."/>
            <person name="Shea T."/>
            <person name="Shenoy N."/>
            <person name="Sisk P."/>
            <person name="Stolte C."/>
            <person name="Sykes S."/>
            <person name="Walk T."/>
            <person name="White J."/>
            <person name="Yandava C."/>
            <person name="Haas B."/>
            <person name="Nusbaum C."/>
            <person name="Birren B."/>
        </authorList>
    </citation>
    <scope>NUCLEOTIDE SEQUENCE [LARGE SCALE GENOMIC DNA]</scope>
    <source>
        <strain evidence="3">R3-111a-1</strain>
    </source>
</reference>
<dbReference type="AlphaFoldDB" id="J3PJF7"/>